<dbReference type="InterPro" id="IPR011042">
    <property type="entry name" value="6-blade_b-propeller_TolB-like"/>
</dbReference>
<dbReference type="Gene3D" id="2.120.10.30">
    <property type="entry name" value="TolB, C-terminal domain"/>
    <property type="match status" value="1"/>
</dbReference>
<keyword evidence="1" id="KW-0472">Membrane</keyword>
<dbReference type="AlphaFoldDB" id="W2T4Z4"/>
<reference evidence="3" key="1">
    <citation type="journal article" date="2014" name="Nat. Genet.">
        <title>Genome of the human hookworm Necator americanus.</title>
        <authorList>
            <person name="Tang Y.T."/>
            <person name="Gao X."/>
            <person name="Rosa B.A."/>
            <person name="Abubucker S."/>
            <person name="Hallsworth-Pepin K."/>
            <person name="Martin J."/>
            <person name="Tyagi R."/>
            <person name="Heizer E."/>
            <person name="Zhang X."/>
            <person name="Bhonagiri-Palsikar V."/>
            <person name="Minx P."/>
            <person name="Warren W.C."/>
            <person name="Wang Q."/>
            <person name="Zhan B."/>
            <person name="Hotez P.J."/>
            <person name="Sternberg P.W."/>
            <person name="Dougall A."/>
            <person name="Gaze S.T."/>
            <person name="Mulvenna J."/>
            <person name="Sotillo J."/>
            <person name="Ranganathan S."/>
            <person name="Rabelo E.M."/>
            <person name="Wilson R.K."/>
            <person name="Felgner P.L."/>
            <person name="Bethony J."/>
            <person name="Hawdon J.M."/>
            <person name="Gasser R.B."/>
            <person name="Loukas A."/>
            <person name="Mitreva M."/>
        </authorList>
    </citation>
    <scope>NUCLEOTIDE SEQUENCE [LARGE SCALE GENOMIC DNA]</scope>
</reference>
<dbReference type="KEGG" id="nai:NECAME_11516"/>
<evidence type="ECO:0000313" key="3">
    <source>
        <dbReference type="Proteomes" id="UP000053676"/>
    </source>
</evidence>
<keyword evidence="1" id="KW-1133">Transmembrane helix</keyword>
<evidence type="ECO:0000256" key="1">
    <source>
        <dbReference type="SAM" id="Phobius"/>
    </source>
</evidence>
<protein>
    <recommendedName>
        <fullName evidence="4">Cleavage/polyadenylation specificity factor A subunit C-terminal domain-containing protein</fullName>
    </recommendedName>
</protein>
<sequence>MFLLFSSSPIFCRTFLCSTVMVFRYIFWSRGCIKKAKYDGTNITCLVNTTVNQFTLDPLMPGLCYLEKSGEIRCVDYDGLNNQVVAFFSVVDMVQSEMVIGNEKLYLVQRRRSASNLLLVTEYKREATGNFTEVSSYNTTITLRFRAVAVYTWQPA</sequence>
<proteinExistence type="predicted"/>
<gene>
    <name evidence="2" type="ORF">NECAME_11516</name>
</gene>
<name>W2T4Z4_NECAM</name>
<dbReference type="OrthoDB" id="9990982at2759"/>
<dbReference type="Proteomes" id="UP000053676">
    <property type="component" value="Unassembled WGS sequence"/>
</dbReference>
<accession>W2T4Z4</accession>
<evidence type="ECO:0008006" key="4">
    <source>
        <dbReference type="Google" id="ProtNLM"/>
    </source>
</evidence>
<organism evidence="2 3">
    <name type="scientific">Necator americanus</name>
    <name type="common">Human hookworm</name>
    <dbReference type="NCBI Taxonomy" id="51031"/>
    <lineage>
        <taxon>Eukaryota</taxon>
        <taxon>Metazoa</taxon>
        <taxon>Ecdysozoa</taxon>
        <taxon>Nematoda</taxon>
        <taxon>Chromadorea</taxon>
        <taxon>Rhabditida</taxon>
        <taxon>Rhabditina</taxon>
        <taxon>Rhabditomorpha</taxon>
        <taxon>Strongyloidea</taxon>
        <taxon>Ancylostomatidae</taxon>
        <taxon>Bunostominae</taxon>
        <taxon>Necator</taxon>
    </lineage>
</organism>
<evidence type="ECO:0000313" key="2">
    <source>
        <dbReference type="EMBL" id="ETN76664.1"/>
    </source>
</evidence>
<dbReference type="STRING" id="51031.W2T4Z4"/>
<keyword evidence="1" id="KW-0812">Transmembrane</keyword>
<feature type="transmembrane region" description="Helical" evidence="1">
    <location>
        <begin position="6"/>
        <end position="27"/>
    </location>
</feature>
<keyword evidence="3" id="KW-1185">Reference proteome</keyword>
<dbReference type="EMBL" id="KI660213">
    <property type="protein sequence ID" value="ETN76664.1"/>
    <property type="molecule type" value="Genomic_DNA"/>
</dbReference>
<feature type="non-terminal residue" evidence="2">
    <location>
        <position position="156"/>
    </location>
</feature>